<accession>G3B2Q4</accession>
<evidence type="ECO:0000256" key="3">
    <source>
        <dbReference type="ARBA" id="ARBA00022448"/>
    </source>
</evidence>
<keyword evidence="8 10" id="KW-0472">Membrane</keyword>
<dbReference type="InterPro" id="IPR004762">
    <property type="entry name" value="Amino_acid_permease_fungi"/>
</dbReference>
<keyword evidence="13" id="KW-1185">Reference proteome</keyword>
<comment type="subcellular location">
    <subcellularLocation>
        <location evidence="1">Cell membrane</location>
        <topology evidence="1">Multi-pass membrane protein</topology>
    </subcellularLocation>
</comment>
<keyword evidence="3" id="KW-0813">Transport</keyword>
<feature type="transmembrane region" description="Helical" evidence="10">
    <location>
        <begin position="511"/>
        <end position="531"/>
    </location>
</feature>
<dbReference type="InterPro" id="IPR004841">
    <property type="entry name" value="AA-permease/SLC12A_dom"/>
</dbReference>
<keyword evidence="4" id="KW-1003">Cell membrane</keyword>
<dbReference type="OrthoDB" id="3900342at2759"/>
<feature type="compositionally biased region" description="Polar residues" evidence="9">
    <location>
        <begin position="12"/>
        <end position="30"/>
    </location>
</feature>
<evidence type="ECO:0000256" key="10">
    <source>
        <dbReference type="SAM" id="Phobius"/>
    </source>
</evidence>
<dbReference type="InterPro" id="IPR050524">
    <property type="entry name" value="APC_YAT"/>
</dbReference>
<evidence type="ECO:0000256" key="4">
    <source>
        <dbReference type="ARBA" id="ARBA00022475"/>
    </source>
</evidence>
<keyword evidence="5 10" id="KW-0812">Transmembrane</keyword>
<dbReference type="PIRSF" id="PIRSF006060">
    <property type="entry name" value="AA_transporter"/>
    <property type="match status" value="1"/>
</dbReference>
<feature type="transmembrane region" description="Helical" evidence="10">
    <location>
        <begin position="343"/>
        <end position="370"/>
    </location>
</feature>
<comment type="similarity">
    <text evidence="2">Belongs to the amino acid-polyamine-organocation (APC) superfamily. YAT (TC 2.A.3.10) family.</text>
</comment>
<feature type="transmembrane region" description="Helical" evidence="10">
    <location>
        <begin position="108"/>
        <end position="128"/>
    </location>
</feature>
<evidence type="ECO:0000256" key="8">
    <source>
        <dbReference type="ARBA" id="ARBA00023136"/>
    </source>
</evidence>
<feature type="transmembrane region" description="Helical" evidence="10">
    <location>
        <begin position="261"/>
        <end position="282"/>
    </location>
</feature>
<sequence length="583" mass="63986">MDITSSKKDELSTLTFDESRTSSSPYQRNPTKWERFKDSFKRYEEQSAPACEGYEELTDLEKANLKTANSPLKRELKPRHLQMIAIGSAIGSGLLVASGSALETGGPLAVLICWSLTGLSVFCTIHALGELTVTFPISGSFNVYASRFIDPSVGFAVAWNYFLQYLVLLPLELVAGSMTIQYWNTTINPDVWVLIFYVVVISINFFGVRAYGEAEFIFSSIKVVTVTMFIIVCIVIAAGGAPNGQAVGGKYWRDPGLFAHGFKGVSSVFVTSAFAYAGTELVGLTAAESQNPRVSLPKATKQVFWRILFFYMVSLTLICFLVPSNDPRLLGGTSSVDVTASPFVIAVVNGGINVLPSFMNAVILVSVISVGSSSVYATSRTLTALAEQGFAPKICGYIDNSGRPLVAIIITNVFGLLSFIAASNKQSEIFTWLMSISGLSSIFTWMSICLAHLRFRRALRYQNRTTDELAFSSQPGVIGSLYGVVLFTLVLIAEFWVSLFPLGQSPNAKTFFSNYLGFVVLVVFYMGHKVWSGNWTLFIRAKDMDIDTGRGENDLEALKAELAQERAVLQSKPLLYRIYHLLC</sequence>
<dbReference type="InterPro" id="IPR004840">
    <property type="entry name" value="Amino_acid_permease_CS"/>
</dbReference>
<feature type="domain" description="Amino acid permease/ SLC12A" evidence="11">
    <location>
        <begin position="80"/>
        <end position="539"/>
    </location>
</feature>
<dbReference type="FunFam" id="1.20.1740.10:FF:000017">
    <property type="entry name" value="Amino acid permease"/>
    <property type="match status" value="1"/>
</dbReference>
<feature type="transmembrane region" description="Helical" evidence="10">
    <location>
        <begin position="223"/>
        <end position="241"/>
    </location>
</feature>
<evidence type="ECO:0000256" key="5">
    <source>
        <dbReference type="ARBA" id="ARBA00022692"/>
    </source>
</evidence>
<evidence type="ECO:0000256" key="9">
    <source>
        <dbReference type="SAM" id="MobiDB-lite"/>
    </source>
</evidence>
<dbReference type="eggNOG" id="KOG1286">
    <property type="taxonomic scope" value="Eukaryota"/>
</dbReference>
<feature type="transmembrane region" description="Helical" evidence="10">
    <location>
        <begin position="148"/>
        <end position="171"/>
    </location>
</feature>
<feature type="transmembrane region" description="Helical" evidence="10">
    <location>
        <begin position="405"/>
        <end position="423"/>
    </location>
</feature>
<evidence type="ECO:0000256" key="7">
    <source>
        <dbReference type="ARBA" id="ARBA00022989"/>
    </source>
</evidence>
<dbReference type="AlphaFoldDB" id="G3B2Q4"/>
<organism evidence="13">
    <name type="scientific">Candida tenuis (strain ATCC 10573 / BCRC 21748 / CBS 615 / JCM 9827 / NBRC 10315 / NRRL Y-1498 / VKM Y-70)</name>
    <name type="common">Yeast</name>
    <name type="synonym">Yamadazyma tenuis</name>
    <dbReference type="NCBI Taxonomy" id="590646"/>
    <lineage>
        <taxon>Eukaryota</taxon>
        <taxon>Fungi</taxon>
        <taxon>Dikarya</taxon>
        <taxon>Ascomycota</taxon>
        <taxon>Saccharomycotina</taxon>
        <taxon>Pichiomycetes</taxon>
        <taxon>Debaryomycetaceae</taxon>
        <taxon>Yamadazyma</taxon>
    </lineage>
</organism>
<dbReference type="PANTHER" id="PTHR43341">
    <property type="entry name" value="AMINO ACID PERMEASE"/>
    <property type="match status" value="1"/>
</dbReference>
<dbReference type="GO" id="GO:0015171">
    <property type="term" value="F:amino acid transmembrane transporter activity"/>
    <property type="evidence" value="ECO:0007669"/>
    <property type="project" value="TreeGrafter"/>
</dbReference>
<evidence type="ECO:0000256" key="6">
    <source>
        <dbReference type="ARBA" id="ARBA00022970"/>
    </source>
</evidence>
<dbReference type="HOGENOM" id="CLU_007946_12_0_1"/>
<dbReference type="GO" id="GO:0005886">
    <property type="term" value="C:plasma membrane"/>
    <property type="evidence" value="ECO:0007669"/>
    <property type="project" value="UniProtKB-SubCell"/>
</dbReference>
<feature type="transmembrane region" description="Helical" evidence="10">
    <location>
        <begin position="476"/>
        <end position="499"/>
    </location>
</feature>
<gene>
    <name evidence="12" type="ORF">CANTEDRAFT_103471</name>
</gene>
<feature type="compositionally biased region" description="Basic and acidic residues" evidence="9">
    <location>
        <begin position="1"/>
        <end position="11"/>
    </location>
</feature>
<evidence type="ECO:0000256" key="1">
    <source>
        <dbReference type="ARBA" id="ARBA00004651"/>
    </source>
</evidence>
<name>G3B2Q4_CANTC</name>
<keyword evidence="6" id="KW-0029">Amino-acid transport</keyword>
<dbReference type="GeneID" id="18245628"/>
<evidence type="ECO:0000313" key="13">
    <source>
        <dbReference type="Proteomes" id="UP000000707"/>
    </source>
</evidence>
<keyword evidence="7 10" id="KW-1133">Transmembrane helix</keyword>
<dbReference type="PROSITE" id="PS00218">
    <property type="entry name" value="AMINO_ACID_PERMEASE_1"/>
    <property type="match status" value="1"/>
</dbReference>
<feature type="transmembrane region" description="Helical" evidence="10">
    <location>
        <begin position="191"/>
        <end position="211"/>
    </location>
</feature>
<feature type="region of interest" description="Disordered" evidence="9">
    <location>
        <begin position="1"/>
        <end position="30"/>
    </location>
</feature>
<dbReference type="NCBIfam" id="TIGR00913">
    <property type="entry name" value="2A0310"/>
    <property type="match status" value="1"/>
</dbReference>
<evidence type="ECO:0000259" key="11">
    <source>
        <dbReference type="Pfam" id="PF00324"/>
    </source>
</evidence>
<dbReference type="EMBL" id="GL996515">
    <property type="protein sequence ID" value="EGV64732.1"/>
    <property type="molecule type" value="Genomic_DNA"/>
</dbReference>
<dbReference type="Proteomes" id="UP000000707">
    <property type="component" value="Unassembled WGS sequence"/>
</dbReference>
<dbReference type="Gene3D" id="1.20.1740.10">
    <property type="entry name" value="Amino acid/polyamine transporter I"/>
    <property type="match status" value="1"/>
</dbReference>
<dbReference type="PANTHER" id="PTHR43341:SF1">
    <property type="entry name" value="GENERAL AMINO-ACID PERMEASE GAP1"/>
    <property type="match status" value="1"/>
</dbReference>
<evidence type="ECO:0000256" key="2">
    <source>
        <dbReference type="ARBA" id="ARBA00006983"/>
    </source>
</evidence>
<proteinExistence type="inferred from homology"/>
<evidence type="ECO:0000313" key="12">
    <source>
        <dbReference type="EMBL" id="EGV64732.1"/>
    </source>
</evidence>
<feature type="transmembrane region" description="Helical" evidence="10">
    <location>
        <begin position="83"/>
        <end position="102"/>
    </location>
</feature>
<protein>
    <recommendedName>
        <fullName evidence="11">Amino acid permease/ SLC12A domain-containing protein</fullName>
    </recommendedName>
</protein>
<dbReference type="KEGG" id="cten:18245628"/>
<reference evidence="12 13" key="1">
    <citation type="journal article" date="2011" name="Proc. Natl. Acad. Sci. U.S.A.">
        <title>Comparative genomics of xylose-fermenting fungi for enhanced biofuel production.</title>
        <authorList>
            <person name="Wohlbach D.J."/>
            <person name="Kuo A."/>
            <person name="Sato T.K."/>
            <person name="Potts K.M."/>
            <person name="Salamov A.A."/>
            <person name="LaButti K.M."/>
            <person name="Sun H."/>
            <person name="Clum A."/>
            <person name="Pangilinan J.L."/>
            <person name="Lindquist E.A."/>
            <person name="Lucas S."/>
            <person name="Lapidus A."/>
            <person name="Jin M."/>
            <person name="Gunawan C."/>
            <person name="Balan V."/>
            <person name="Dale B.E."/>
            <person name="Jeffries T.W."/>
            <person name="Zinkel R."/>
            <person name="Barry K.W."/>
            <person name="Grigoriev I.V."/>
            <person name="Gasch A.P."/>
        </authorList>
    </citation>
    <scope>NUCLEOTIDE SEQUENCE [LARGE SCALE GENOMIC DNA]</scope>
    <source>
        <strain evidence="13">ATCC 10573 / BCRC 21748 / CBS 615 / JCM 9827 / NBRC 10315 / NRRL Y-1498 / VKM Y-70</strain>
    </source>
</reference>
<dbReference type="Pfam" id="PF00324">
    <property type="entry name" value="AA_permease"/>
    <property type="match status" value="1"/>
</dbReference>
<feature type="transmembrane region" description="Helical" evidence="10">
    <location>
        <begin position="303"/>
        <end position="323"/>
    </location>
</feature>
<feature type="transmembrane region" description="Helical" evidence="10">
    <location>
        <begin position="429"/>
        <end position="455"/>
    </location>
</feature>